<sequence length="90" mass="9505">MRSVTSMQIVGLALTLGLAGCQTLPGQPLDASFGEALRASKEAQVIHPEAGTQEHSPATLDGSKAERSLDQYRQQTPAAETRRLVTDVGS</sequence>
<accession>A0A1R3VM15</accession>
<feature type="compositionally biased region" description="Basic and acidic residues" evidence="1">
    <location>
        <begin position="80"/>
        <end position="90"/>
    </location>
</feature>
<proteinExistence type="predicted"/>
<gene>
    <name evidence="2" type="ORF">SAMN05216526_0081</name>
</gene>
<dbReference type="RefSeq" id="WP_143339887.1">
    <property type="nucleotide sequence ID" value="NZ_CP023018.1"/>
</dbReference>
<dbReference type="STRING" id="233100.SAMN05216526_0081"/>
<evidence type="ECO:0000256" key="1">
    <source>
        <dbReference type="SAM" id="MobiDB-lite"/>
    </source>
</evidence>
<protein>
    <recommendedName>
        <fullName evidence="4">Lipoprotein</fullName>
    </recommendedName>
</protein>
<feature type="region of interest" description="Disordered" evidence="1">
    <location>
        <begin position="47"/>
        <end position="90"/>
    </location>
</feature>
<name>A0A1R3VM15_9GAMM</name>
<organism evidence="2 3">
    <name type="scientific">Ectothiorhodosinus mongolicus</name>
    <dbReference type="NCBI Taxonomy" id="233100"/>
    <lineage>
        <taxon>Bacteria</taxon>
        <taxon>Pseudomonadati</taxon>
        <taxon>Pseudomonadota</taxon>
        <taxon>Gammaproteobacteria</taxon>
        <taxon>Chromatiales</taxon>
        <taxon>Ectothiorhodospiraceae</taxon>
        <taxon>Ectothiorhodosinus</taxon>
    </lineage>
</organism>
<dbReference type="PROSITE" id="PS51257">
    <property type="entry name" value="PROKAR_LIPOPROTEIN"/>
    <property type="match status" value="1"/>
</dbReference>
<evidence type="ECO:0008006" key="4">
    <source>
        <dbReference type="Google" id="ProtNLM"/>
    </source>
</evidence>
<dbReference type="EMBL" id="FTPK01000001">
    <property type="protein sequence ID" value="SIT65631.1"/>
    <property type="molecule type" value="Genomic_DNA"/>
</dbReference>
<evidence type="ECO:0000313" key="2">
    <source>
        <dbReference type="EMBL" id="SIT65631.1"/>
    </source>
</evidence>
<reference evidence="2 3" key="1">
    <citation type="submission" date="2017-01" db="EMBL/GenBank/DDBJ databases">
        <authorList>
            <person name="Mah S.A."/>
            <person name="Swanson W.J."/>
            <person name="Moy G.W."/>
            <person name="Vacquier V.D."/>
        </authorList>
    </citation>
    <scope>NUCLEOTIDE SEQUENCE [LARGE SCALE GENOMIC DNA]</scope>
    <source>
        <strain evidence="2 3">M9</strain>
    </source>
</reference>
<dbReference type="Proteomes" id="UP000223759">
    <property type="component" value="Unassembled WGS sequence"/>
</dbReference>
<dbReference type="AlphaFoldDB" id="A0A1R3VM15"/>
<keyword evidence="3" id="KW-1185">Reference proteome</keyword>
<dbReference type="OrthoDB" id="6369245at2"/>
<evidence type="ECO:0000313" key="3">
    <source>
        <dbReference type="Proteomes" id="UP000223759"/>
    </source>
</evidence>